<feature type="domain" description="Transposase IS200-like" evidence="1">
    <location>
        <begin position="5"/>
        <end position="119"/>
    </location>
</feature>
<dbReference type="KEGG" id="ftj:FTUN_3798"/>
<dbReference type="PANTHER" id="PTHR33360">
    <property type="entry name" value="TRANSPOSASE FOR INSERTION SEQUENCE ELEMENT IS200"/>
    <property type="match status" value="1"/>
</dbReference>
<dbReference type="GO" id="GO:0004803">
    <property type="term" value="F:transposase activity"/>
    <property type="evidence" value="ECO:0007669"/>
    <property type="project" value="InterPro"/>
</dbReference>
<dbReference type="AlphaFoldDB" id="A0A6M5YSI1"/>
<keyword evidence="3" id="KW-1185">Reference proteome</keyword>
<reference evidence="3" key="1">
    <citation type="submission" date="2020-05" db="EMBL/GenBank/DDBJ databases">
        <title>Frigoriglobus tundricola gen. nov., sp. nov., a psychrotolerant cellulolytic planctomycete of the family Gemmataceae with two divergent copies of 16S rRNA gene.</title>
        <authorList>
            <person name="Kulichevskaya I.S."/>
            <person name="Ivanova A.A."/>
            <person name="Naumoff D.G."/>
            <person name="Beletsky A.V."/>
            <person name="Rijpstra W.I.C."/>
            <person name="Sinninghe Damste J.S."/>
            <person name="Mardanov A.V."/>
            <person name="Ravin N.V."/>
            <person name="Dedysh S.N."/>
        </authorList>
    </citation>
    <scope>NUCLEOTIDE SEQUENCE [LARGE SCALE GENOMIC DNA]</scope>
    <source>
        <strain evidence="3">PL17</strain>
    </source>
</reference>
<proteinExistence type="predicted"/>
<dbReference type="Pfam" id="PF01797">
    <property type="entry name" value="Y1_Tnp"/>
    <property type="match status" value="1"/>
</dbReference>
<accession>A0A6M5YSI1</accession>
<evidence type="ECO:0000259" key="1">
    <source>
        <dbReference type="SMART" id="SM01321"/>
    </source>
</evidence>
<dbReference type="SMART" id="SM01321">
    <property type="entry name" value="Y1_Tnp"/>
    <property type="match status" value="1"/>
</dbReference>
<dbReference type="Gene3D" id="3.30.70.1290">
    <property type="entry name" value="Transposase IS200-like"/>
    <property type="match status" value="1"/>
</dbReference>
<dbReference type="RefSeq" id="WP_171471863.1">
    <property type="nucleotide sequence ID" value="NZ_CP053452.2"/>
</dbReference>
<dbReference type="NCBIfam" id="NF033573">
    <property type="entry name" value="transpos_IS200"/>
    <property type="match status" value="1"/>
</dbReference>
<dbReference type="Proteomes" id="UP000503447">
    <property type="component" value="Chromosome"/>
</dbReference>
<gene>
    <name evidence="2" type="ORF">FTUN_3798</name>
</gene>
<dbReference type="GO" id="GO:0003677">
    <property type="term" value="F:DNA binding"/>
    <property type="evidence" value="ECO:0007669"/>
    <property type="project" value="InterPro"/>
</dbReference>
<dbReference type="SUPFAM" id="SSF143422">
    <property type="entry name" value="Transposase IS200-like"/>
    <property type="match status" value="1"/>
</dbReference>
<organism evidence="2 3">
    <name type="scientific">Frigoriglobus tundricola</name>
    <dbReference type="NCBI Taxonomy" id="2774151"/>
    <lineage>
        <taxon>Bacteria</taxon>
        <taxon>Pseudomonadati</taxon>
        <taxon>Planctomycetota</taxon>
        <taxon>Planctomycetia</taxon>
        <taxon>Gemmatales</taxon>
        <taxon>Gemmataceae</taxon>
        <taxon>Frigoriglobus</taxon>
    </lineage>
</organism>
<dbReference type="PANTHER" id="PTHR33360:SF2">
    <property type="entry name" value="TRANSPOSASE FOR INSERTION SEQUENCE ELEMENT IS200"/>
    <property type="match status" value="1"/>
</dbReference>
<evidence type="ECO:0000313" key="2">
    <source>
        <dbReference type="EMBL" id="QJW96241.1"/>
    </source>
</evidence>
<sequence length="150" mass="17487">MPQTYTCLHYHLIFSTKNRDPIIAPDMRPRLWEYIGGTVRGLNGIPILVGGTADHVHLLVTLRQIPALADFMRDMKAAASGWVHDTFPEMRKFAWQAGYGAFTVSHSGINAVKAYIANQEEHHRKQTFQDEFREFLRRHEIEFEEKYLWD</sequence>
<protein>
    <recommendedName>
        <fullName evidence="1">Transposase IS200-like domain-containing protein</fullName>
    </recommendedName>
</protein>
<evidence type="ECO:0000313" key="3">
    <source>
        <dbReference type="Proteomes" id="UP000503447"/>
    </source>
</evidence>
<name>A0A6M5YSI1_9BACT</name>
<dbReference type="EMBL" id="CP053452">
    <property type="protein sequence ID" value="QJW96241.1"/>
    <property type="molecule type" value="Genomic_DNA"/>
</dbReference>
<dbReference type="GO" id="GO:0006313">
    <property type="term" value="P:DNA transposition"/>
    <property type="evidence" value="ECO:0007669"/>
    <property type="project" value="InterPro"/>
</dbReference>
<dbReference type="InterPro" id="IPR002686">
    <property type="entry name" value="Transposase_17"/>
</dbReference>
<dbReference type="InterPro" id="IPR036515">
    <property type="entry name" value="Transposase_17_sf"/>
</dbReference>